<gene>
    <name evidence="8" type="ORF">APZ42_018212</name>
</gene>
<dbReference type="Pfam" id="PF10210">
    <property type="entry name" value="MRP-S32"/>
    <property type="match status" value="1"/>
</dbReference>
<dbReference type="InterPro" id="IPR019346">
    <property type="entry name" value="Ribosomal_mL42"/>
</dbReference>
<name>A0A0P5XTS2_9CRUS</name>
<evidence type="ECO:0000256" key="4">
    <source>
        <dbReference type="ARBA" id="ARBA00022980"/>
    </source>
</evidence>
<proteinExistence type="inferred from homology"/>
<evidence type="ECO:0000256" key="2">
    <source>
        <dbReference type="ARBA" id="ARBA00005556"/>
    </source>
</evidence>
<keyword evidence="5" id="KW-0496">Mitochondrion</keyword>
<dbReference type="OrthoDB" id="1107506at2759"/>
<keyword evidence="9" id="KW-1185">Reference proteome</keyword>
<dbReference type="EMBL" id="LRGB01000763">
    <property type="protein sequence ID" value="KZS16112.1"/>
    <property type="molecule type" value="Genomic_DNA"/>
</dbReference>
<sequence>MATSLKTLSNLVQNKNVLNFSARYVQMFGYGFKRNSHILRKENPEDKIVMADNGATIVCWHPQPKFPYECSLPLPIKSNEVTQILKTKATDIAEIFHFEKPQQQREYLMKMTATTKHRWFPRVAKKYAKKTKPDREFL</sequence>
<keyword evidence="6" id="KW-0687">Ribonucleoprotein</keyword>
<comment type="caution">
    <text evidence="8">The sequence shown here is derived from an EMBL/GenBank/DDBJ whole genome shotgun (WGS) entry which is preliminary data.</text>
</comment>
<evidence type="ECO:0000256" key="5">
    <source>
        <dbReference type="ARBA" id="ARBA00023128"/>
    </source>
</evidence>
<evidence type="ECO:0000256" key="6">
    <source>
        <dbReference type="ARBA" id="ARBA00023274"/>
    </source>
</evidence>
<evidence type="ECO:0000256" key="7">
    <source>
        <dbReference type="ARBA" id="ARBA00035189"/>
    </source>
</evidence>
<dbReference type="PANTHER" id="PTHR13450">
    <property type="entry name" value="MITOCHONDRIAL 39S RIBOSOMAL PROTEIN L42"/>
    <property type="match status" value="1"/>
</dbReference>
<evidence type="ECO:0000256" key="3">
    <source>
        <dbReference type="ARBA" id="ARBA00022946"/>
    </source>
</evidence>
<dbReference type="STRING" id="35525.A0A0P5XTS2"/>
<accession>A0A0P5XTS2</accession>
<comment type="similarity">
    <text evidence="2">Belongs to the mitochondrion-specific ribosomal protein mL42 family.</text>
</comment>
<protein>
    <recommendedName>
        <fullName evidence="7">Large ribosomal subunit protein mL42</fullName>
    </recommendedName>
</protein>
<dbReference type="AlphaFoldDB" id="A0A0P5XTS2"/>
<dbReference type="GO" id="GO:0005762">
    <property type="term" value="C:mitochondrial large ribosomal subunit"/>
    <property type="evidence" value="ECO:0007669"/>
    <property type="project" value="TreeGrafter"/>
</dbReference>
<comment type="subcellular location">
    <subcellularLocation>
        <location evidence="1">Mitochondrion</location>
    </subcellularLocation>
</comment>
<organism evidence="8 9">
    <name type="scientific">Daphnia magna</name>
    <dbReference type="NCBI Taxonomy" id="35525"/>
    <lineage>
        <taxon>Eukaryota</taxon>
        <taxon>Metazoa</taxon>
        <taxon>Ecdysozoa</taxon>
        <taxon>Arthropoda</taxon>
        <taxon>Crustacea</taxon>
        <taxon>Branchiopoda</taxon>
        <taxon>Diplostraca</taxon>
        <taxon>Cladocera</taxon>
        <taxon>Anomopoda</taxon>
        <taxon>Daphniidae</taxon>
        <taxon>Daphnia</taxon>
    </lineage>
</organism>
<keyword evidence="3" id="KW-0809">Transit peptide</keyword>
<evidence type="ECO:0000256" key="1">
    <source>
        <dbReference type="ARBA" id="ARBA00004173"/>
    </source>
</evidence>
<dbReference type="PANTHER" id="PTHR13450:SF4">
    <property type="entry name" value="LARGE RIBOSOMAL SUBUNIT PROTEIN ML42"/>
    <property type="match status" value="1"/>
</dbReference>
<dbReference type="Proteomes" id="UP000076858">
    <property type="component" value="Unassembled WGS sequence"/>
</dbReference>
<reference evidence="8 9" key="1">
    <citation type="submission" date="2016-03" db="EMBL/GenBank/DDBJ databases">
        <title>EvidentialGene: Evidence-directed Construction of Genes on Genomes.</title>
        <authorList>
            <person name="Gilbert D.G."/>
            <person name="Choi J.-H."/>
            <person name="Mockaitis K."/>
            <person name="Colbourne J."/>
            <person name="Pfrender M."/>
        </authorList>
    </citation>
    <scope>NUCLEOTIDE SEQUENCE [LARGE SCALE GENOMIC DNA]</scope>
    <source>
        <strain evidence="8 9">Xinb3</strain>
        <tissue evidence="8">Complete organism</tissue>
    </source>
</reference>
<keyword evidence="4 8" id="KW-0689">Ribosomal protein</keyword>
<evidence type="ECO:0000313" key="8">
    <source>
        <dbReference type="EMBL" id="KZS16112.1"/>
    </source>
</evidence>
<evidence type="ECO:0000313" key="9">
    <source>
        <dbReference type="Proteomes" id="UP000076858"/>
    </source>
</evidence>